<name>A0A4W3JL13_CALMI</name>
<dbReference type="InParanoid" id="A0A4W3JL13"/>
<dbReference type="GeneTree" id="ENSGT01150000287036"/>
<dbReference type="PRINTS" id="PR01314">
    <property type="entry name" value="P2X7RECEPTOR"/>
</dbReference>
<sequence length="184" mass="20731">MTQECHKDDSNTSTNSALQYKEEQKKLEAIFVRLVKRNPGLIIDLLQDATPSCSVHEASSSIPDWCLCGLCREMLTDIEKVCCGKTEQHCISISSAMANLCLNEAVLQLMLNYRNELFGLHAFSNDSHNSELRHAAYRQYIMWQHGCLGTGNKRIIPSCCVWKIRAAFPDPKGSYSGFRPSRLS</sequence>
<dbReference type="GO" id="GO:0005216">
    <property type="term" value="F:monoatomic ion channel activity"/>
    <property type="evidence" value="ECO:0007669"/>
    <property type="project" value="InterPro"/>
</dbReference>
<dbReference type="PANTHER" id="PTHR36981:SF3">
    <property type="entry name" value="UBIQUITIN-LIKE PROTEASE FAMILY PROFILE DOMAIN-CONTAINING PROTEIN"/>
    <property type="match status" value="1"/>
</dbReference>
<evidence type="ECO:0000259" key="1">
    <source>
        <dbReference type="Pfam" id="PF20478"/>
    </source>
</evidence>
<proteinExistence type="predicted"/>
<dbReference type="AlphaFoldDB" id="A0A4W3JL13"/>
<dbReference type="GO" id="GO:0001614">
    <property type="term" value="F:purinergic nucleotide receptor activity"/>
    <property type="evidence" value="ECO:0007669"/>
    <property type="project" value="InterPro"/>
</dbReference>
<evidence type="ECO:0000313" key="3">
    <source>
        <dbReference type="Proteomes" id="UP000314986"/>
    </source>
</evidence>
<dbReference type="InterPro" id="IPR046815">
    <property type="entry name" value="P2RX7_C"/>
</dbReference>
<dbReference type="InterPro" id="IPR003050">
    <property type="entry name" value="P2X7_purinoceptor"/>
</dbReference>
<feature type="domain" description="P2X purinoreceptor 7 intracellular" evidence="1">
    <location>
        <begin position="17"/>
        <end position="179"/>
    </location>
</feature>
<reference evidence="2" key="5">
    <citation type="submission" date="2025-09" db="UniProtKB">
        <authorList>
            <consortium name="Ensembl"/>
        </authorList>
    </citation>
    <scope>IDENTIFICATION</scope>
</reference>
<organism evidence="2 3">
    <name type="scientific">Callorhinchus milii</name>
    <name type="common">Ghost shark</name>
    <dbReference type="NCBI Taxonomy" id="7868"/>
    <lineage>
        <taxon>Eukaryota</taxon>
        <taxon>Metazoa</taxon>
        <taxon>Chordata</taxon>
        <taxon>Craniata</taxon>
        <taxon>Vertebrata</taxon>
        <taxon>Chondrichthyes</taxon>
        <taxon>Holocephali</taxon>
        <taxon>Chimaeriformes</taxon>
        <taxon>Callorhinchidae</taxon>
        <taxon>Callorhinchus</taxon>
    </lineage>
</organism>
<reference evidence="3" key="1">
    <citation type="journal article" date="2006" name="Science">
        <title>Ancient noncoding elements conserved in the human genome.</title>
        <authorList>
            <person name="Venkatesh B."/>
            <person name="Kirkness E.F."/>
            <person name="Loh Y.H."/>
            <person name="Halpern A.L."/>
            <person name="Lee A.P."/>
            <person name="Johnson J."/>
            <person name="Dandona N."/>
            <person name="Viswanathan L.D."/>
            <person name="Tay A."/>
            <person name="Venter J.C."/>
            <person name="Strausberg R.L."/>
            <person name="Brenner S."/>
        </authorList>
    </citation>
    <scope>NUCLEOTIDE SEQUENCE [LARGE SCALE GENOMIC DNA]</scope>
</reference>
<dbReference type="OMA" id="CIESADW"/>
<reference evidence="3" key="2">
    <citation type="journal article" date="2007" name="PLoS Biol.">
        <title>Survey sequencing and comparative analysis of the elephant shark (Callorhinchus milii) genome.</title>
        <authorList>
            <person name="Venkatesh B."/>
            <person name="Kirkness E.F."/>
            <person name="Loh Y.H."/>
            <person name="Halpern A.L."/>
            <person name="Lee A.P."/>
            <person name="Johnson J."/>
            <person name="Dandona N."/>
            <person name="Viswanathan L.D."/>
            <person name="Tay A."/>
            <person name="Venter J.C."/>
            <person name="Strausberg R.L."/>
            <person name="Brenner S."/>
        </authorList>
    </citation>
    <scope>NUCLEOTIDE SEQUENCE [LARGE SCALE GENOMIC DNA]</scope>
</reference>
<protein>
    <recommendedName>
        <fullName evidence="1">P2X purinoreceptor 7 intracellular domain-containing protein</fullName>
    </recommendedName>
</protein>
<accession>A0A4W3JL13</accession>
<dbReference type="GO" id="GO:0005524">
    <property type="term" value="F:ATP binding"/>
    <property type="evidence" value="ECO:0007669"/>
    <property type="project" value="InterPro"/>
</dbReference>
<dbReference type="Ensembl" id="ENSCMIT00000043869.1">
    <property type="protein sequence ID" value="ENSCMIP00000043247.1"/>
    <property type="gene ID" value="ENSCMIG00000017954.1"/>
</dbReference>
<dbReference type="Proteomes" id="UP000314986">
    <property type="component" value="Unassembled WGS sequence"/>
</dbReference>
<keyword evidence="3" id="KW-1185">Reference proteome</keyword>
<dbReference type="GO" id="GO:0016020">
    <property type="term" value="C:membrane"/>
    <property type="evidence" value="ECO:0007669"/>
    <property type="project" value="InterPro"/>
</dbReference>
<reference evidence="2" key="4">
    <citation type="submission" date="2025-08" db="UniProtKB">
        <authorList>
            <consortium name="Ensembl"/>
        </authorList>
    </citation>
    <scope>IDENTIFICATION</scope>
</reference>
<reference evidence="3" key="3">
    <citation type="journal article" date="2014" name="Nature">
        <title>Elephant shark genome provides unique insights into gnathostome evolution.</title>
        <authorList>
            <consortium name="International Elephant Shark Genome Sequencing Consortium"/>
            <person name="Venkatesh B."/>
            <person name="Lee A.P."/>
            <person name="Ravi V."/>
            <person name="Maurya A.K."/>
            <person name="Lian M.M."/>
            <person name="Swann J.B."/>
            <person name="Ohta Y."/>
            <person name="Flajnik M.F."/>
            <person name="Sutoh Y."/>
            <person name="Kasahara M."/>
            <person name="Hoon S."/>
            <person name="Gangu V."/>
            <person name="Roy S.W."/>
            <person name="Irimia M."/>
            <person name="Korzh V."/>
            <person name="Kondrychyn I."/>
            <person name="Lim Z.W."/>
            <person name="Tay B.H."/>
            <person name="Tohari S."/>
            <person name="Kong K.W."/>
            <person name="Ho S."/>
            <person name="Lorente-Galdos B."/>
            <person name="Quilez J."/>
            <person name="Marques-Bonet T."/>
            <person name="Raney B.J."/>
            <person name="Ingham P.W."/>
            <person name="Tay A."/>
            <person name="Hillier L.W."/>
            <person name="Minx P."/>
            <person name="Boehm T."/>
            <person name="Wilson R.K."/>
            <person name="Brenner S."/>
            <person name="Warren W.C."/>
        </authorList>
    </citation>
    <scope>NUCLEOTIDE SEQUENCE [LARGE SCALE GENOMIC DNA]</scope>
</reference>
<evidence type="ECO:0000313" key="2">
    <source>
        <dbReference type="Ensembl" id="ENSCMIP00000043247.1"/>
    </source>
</evidence>
<dbReference type="Pfam" id="PF20478">
    <property type="entry name" value="P2RX7_C"/>
    <property type="match status" value="1"/>
</dbReference>
<dbReference type="PANTHER" id="PTHR36981">
    <property type="entry name" value="ZGC:195170"/>
    <property type="match status" value="1"/>
</dbReference>